<dbReference type="PANTHER" id="PTHR43004">
    <property type="entry name" value="TRK SYSTEM POTASSIUM UPTAKE PROTEIN"/>
    <property type="match status" value="1"/>
</dbReference>
<protein>
    <submittedName>
        <fullName evidence="6">FAD/NAD-P-binding domain-containing protein</fullName>
    </submittedName>
</protein>
<evidence type="ECO:0000259" key="5">
    <source>
        <dbReference type="Pfam" id="PF01494"/>
    </source>
</evidence>
<dbReference type="EMBL" id="JAKELL010000001">
    <property type="protein sequence ID" value="KAH9001054.1"/>
    <property type="molecule type" value="Genomic_DNA"/>
</dbReference>
<dbReference type="InterPro" id="IPR036188">
    <property type="entry name" value="FAD/NAD-bd_sf"/>
</dbReference>
<proteinExistence type="predicted"/>
<feature type="domain" description="FAD-binding" evidence="5">
    <location>
        <begin position="325"/>
        <end position="363"/>
    </location>
</feature>
<keyword evidence="4" id="KW-0560">Oxidoreductase</keyword>
<evidence type="ECO:0000256" key="3">
    <source>
        <dbReference type="ARBA" id="ARBA00022827"/>
    </source>
</evidence>
<reference evidence="6" key="1">
    <citation type="submission" date="2022-01" db="EMBL/GenBank/DDBJ databases">
        <title>Comparative genomics reveals a dynamic genome evolution in the ectomycorrhizal milk-cap (Lactarius) mushrooms.</title>
        <authorList>
            <consortium name="DOE Joint Genome Institute"/>
            <person name="Lebreton A."/>
            <person name="Tang N."/>
            <person name="Kuo A."/>
            <person name="LaButti K."/>
            <person name="Drula E."/>
            <person name="Barry K."/>
            <person name="Clum A."/>
            <person name="Lipzen A."/>
            <person name="Mousain D."/>
            <person name="Ng V."/>
            <person name="Wang R."/>
            <person name="Wang X."/>
            <person name="Dai Y."/>
            <person name="Henrissat B."/>
            <person name="Grigoriev I.V."/>
            <person name="Guerin-Laguette A."/>
            <person name="Yu F."/>
            <person name="Martin F.M."/>
        </authorList>
    </citation>
    <scope>NUCLEOTIDE SEQUENCE</scope>
    <source>
        <strain evidence="6">QP</strain>
    </source>
</reference>
<dbReference type="Gene3D" id="3.30.70.2450">
    <property type="match status" value="1"/>
</dbReference>
<dbReference type="Pfam" id="PF01494">
    <property type="entry name" value="FAD_binding_3"/>
    <property type="match status" value="2"/>
</dbReference>
<evidence type="ECO:0000256" key="2">
    <source>
        <dbReference type="ARBA" id="ARBA00022630"/>
    </source>
</evidence>
<feature type="domain" description="FAD-binding" evidence="5">
    <location>
        <begin position="7"/>
        <end position="184"/>
    </location>
</feature>
<evidence type="ECO:0000256" key="1">
    <source>
        <dbReference type="ARBA" id="ARBA00001974"/>
    </source>
</evidence>
<accession>A0AAD4LV51</accession>
<evidence type="ECO:0000256" key="4">
    <source>
        <dbReference type="ARBA" id="ARBA00023002"/>
    </source>
</evidence>
<evidence type="ECO:0000313" key="6">
    <source>
        <dbReference type="EMBL" id="KAH9001054.1"/>
    </source>
</evidence>
<name>A0AAD4LV51_9AGAM</name>
<comment type="caution">
    <text evidence="6">The sequence shown here is derived from an EMBL/GenBank/DDBJ whole genome shotgun (WGS) entry which is preliminary data.</text>
</comment>
<gene>
    <name evidence="6" type="ORF">EDB92DRAFT_1788580</name>
</gene>
<keyword evidence="2" id="KW-0285">Flavoprotein</keyword>
<dbReference type="PRINTS" id="PR00420">
    <property type="entry name" value="RNGMNOXGNASE"/>
</dbReference>
<dbReference type="AlphaFoldDB" id="A0AAD4LV51"/>
<dbReference type="Proteomes" id="UP001201163">
    <property type="component" value="Unassembled WGS sequence"/>
</dbReference>
<comment type="cofactor">
    <cofactor evidence="1">
        <name>FAD</name>
        <dbReference type="ChEBI" id="CHEBI:57692"/>
    </cofactor>
</comment>
<dbReference type="Gene3D" id="3.50.50.60">
    <property type="entry name" value="FAD/NAD(P)-binding domain"/>
    <property type="match status" value="1"/>
</dbReference>
<dbReference type="InterPro" id="IPR050641">
    <property type="entry name" value="RIFMO-like"/>
</dbReference>
<keyword evidence="7" id="KW-1185">Reference proteome</keyword>
<dbReference type="PANTHER" id="PTHR43004:SF19">
    <property type="entry name" value="BINDING MONOOXYGENASE, PUTATIVE (JCVI)-RELATED"/>
    <property type="match status" value="1"/>
</dbReference>
<evidence type="ECO:0000313" key="7">
    <source>
        <dbReference type="Proteomes" id="UP001201163"/>
    </source>
</evidence>
<dbReference type="GO" id="GO:0016709">
    <property type="term" value="F:oxidoreductase activity, acting on paired donors, with incorporation or reduction of molecular oxygen, NAD(P)H as one donor, and incorporation of one atom of oxygen"/>
    <property type="evidence" value="ECO:0007669"/>
    <property type="project" value="UniProtKB-ARBA"/>
</dbReference>
<dbReference type="InterPro" id="IPR002938">
    <property type="entry name" value="FAD-bd"/>
</dbReference>
<dbReference type="GO" id="GO:0071949">
    <property type="term" value="F:FAD binding"/>
    <property type="evidence" value="ECO:0007669"/>
    <property type="project" value="InterPro"/>
</dbReference>
<dbReference type="SUPFAM" id="SSF51905">
    <property type="entry name" value="FAD/NAD(P)-binding domain"/>
    <property type="match status" value="1"/>
</dbReference>
<sequence>MSFPSSTKLLVVGAGPAGMACALSAWYSGIKDVTVVDAVEQGEHASRAMVIHAATLEALDTIRCANGLVERGIKVSAMNYYDRTDALLMNVDFDGLIGKTNFPYYLLIPQHITEEVLGNKLKELGIPVFRPYKAVGMRENSKDGRAVDVSFENGQSITAQYVVGADGAQSAVRQLSGVDFVDPNAVPGEPEDINTLAQMVIADVTFSEPPTLPSILFGVVSTESFFIFSPLQYPMKDSKETHGKTVYRIACGVPLTLGAPPSKPSVEYCQELIENFGPGKLSSDKNKNPYAVHVSDVVWSTRFRTRCAVAETFFTHFGNGSPGASVCLIGDAAHIHPPAGGQGMNLGLRDAITLGPVLAAALTAGPSPETDGKVRAHMTLRRDRALKVIGMTKVMAGAVGMSPAVRDKFAWSPIHIYTIRDWVFWVLGKSQWVRQTLAYRFSGLAAP</sequence>
<organism evidence="6 7">
    <name type="scientific">Lactarius akahatsu</name>
    <dbReference type="NCBI Taxonomy" id="416441"/>
    <lineage>
        <taxon>Eukaryota</taxon>
        <taxon>Fungi</taxon>
        <taxon>Dikarya</taxon>
        <taxon>Basidiomycota</taxon>
        <taxon>Agaricomycotina</taxon>
        <taxon>Agaricomycetes</taxon>
        <taxon>Russulales</taxon>
        <taxon>Russulaceae</taxon>
        <taxon>Lactarius</taxon>
    </lineage>
</organism>
<keyword evidence="3" id="KW-0274">FAD</keyword>